<sequence length="100" mass="11276">MSSLLLHVMRLGDSNSERRFGAGFKMENKGEIRGQMLSNFLTSSCSATPSRRVGSRSKESFDSFHVHIRSEILRKHEDGKGCRYTSGVVRQPSENSRNLN</sequence>
<comment type="caution">
    <text evidence="2">The sequence shown here is derived from an EMBL/GenBank/DDBJ whole genome shotgun (WGS) entry which is preliminary data.</text>
</comment>
<feature type="region of interest" description="Disordered" evidence="1">
    <location>
        <begin position="81"/>
        <end position="100"/>
    </location>
</feature>
<organism evidence="2 3">
    <name type="scientific">Cardiocondyla obscurior</name>
    <dbReference type="NCBI Taxonomy" id="286306"/>
    <lineage>
        <taxon>Eukaryota</taxon>
        <taxon>Metazoa</taxon>
        <taxon>Ecdysozoa</taxon>
        <taxon>Arthropoda</taxon>
        <taxon>Hexapoda</taxon>
        <taxon>Insecta</taxon>
        <taxon>Pterygota</taxon>
        <taxon>Neoptera</taxon>
        <taxon>Endopterygota</taxon>
        <taxon>Hymenoptera</taxon>
        <taxon>Apocrita</taxon>
        <taxon>Aculeata</taxon>
        <taxon>Formicoidea</taxon>
        <taxon>Formicidae</taxon>
        <taxon>Myrmicinae</taxon>
        <taxon>Cardiocondyla</taxon>
    </lineage>
</organism>
<evidence type="ECO:0000313" key="3">
    <source>
        <dbReference type="Proteomes" id="UP001430953"/>
    </source>
</evidence>
<keyword evidence="3" id="KW-1185">Reference proteome</keyword>
<protein>
    <submittedName>
        <fullName evidence="2">Uncharacterized protein</fullName>
    </submittedName>
</protein>
<gene>
    <name evidence="2" type="ORF">PUN28_008017</name>
</gene>
<evidence type="ECO:0000256" key="1">
    <source>
        <dbReference type="SAM" id="MobiDB-lite"/>
    </source>
</evidence>
<dbReference type="AlphaFoldDB" id="A0AAW2G0Z5"/>
<name>A0AAW2G0Z5_9HYME</name>
<evidence type="ECO:0000313" key="2">
    <source>
        <dbReference type="EMBL" id="KAL0120045.1"/>
    </source>
</evidence>
<accession>A0AAW2G0Z5</accession>
<proteinExistence type="predicted"/>
<dbReference type="EMBL" id="JADYXP020000007">
    <property type="protein sequence ID" value="KAL0120045.1"/>
    <property type="molecule type" value="Genomic_DNA"/>
</dbReference>
<dbReference type="Proteomes" id="UP001430953">
    <property type="component" value="Unassembled WGS sequence"/>
</dbReference>
<reference evidence="2 3" key="1">
    <citation type="submission" date="2023-03" db="EMBL/GenBank/DDBJ databases">
        <title>High recombination rates correlate with genetic variation in Cardiocondyla obscurior ants.</title>
        <authorList>
            <person name="Errbii M."/>
        </authorList>
    </citation>
    <scope>NUCLEOTIDE SEQUENCE [LARGE SCALE GENOMIC DNA]</scope>
    <source>
        <strain evidence="2">Alpha-2009</strain>
        <tissue evidence="2">Whole body</tissue>
    </source>
</reference>